<dbReference type="EMBL" id="CADCUZ010000166">
    <property type="protein sequence ID" value="CAA9439106.1"/>
    <property type="molecule type" value="Genomic_DNA"/>
</dbReference>
<protein>
    <submittedName>
        <fullName evidence="2">Uncharacterized protein</fullName>
    </submittedName>
</protein>
<proteinExistence type="predicted"/>
<organism evidence="2">
    <name type="scientific">uncultured Rubrobacteraceae bacterium</name>
    <dbReference type="NCBI Taxonomy" id="349277"/>
    <lineage>
        <taxon>Bacteria</taxon>
        <taxon>Bacillati</taxon>
        <taxon>Actinomycetota</taxon>
        <taxon>Rubrobacteria</taxon>
        <taxon>Rubrobacterales</taxon>
        <taxon>Rubrobacteraceae</taxon>
        <taxon>environmental samples</taxon>
    </lineage>
</organism>
<feature type="region of interest" description="Disordered" evidence="1">
    <location>
        <begin position="1"/>
        <end position="52"/>
    </location>
</feature>
<accession>A0A6J4QAH1</accession>
<evidence type="ECO:0000256" key="1">
    <source>
        <dbReference type="SAM" id="MobiDB-lite"/>
    </source>
</evidence>
<gene>
    <name evidence="2" type="ORF">AVDCRST_MAG55-3273</name>
</gene>
<dbReference type="AlphaFoldDB" id="A0A6J4QAH1"/>
<evidence type="ECO:0000313" key="2">
    <source>
        <dbReference type="EMBL" id="CAA9439106.1"/>
    </source>
</evidence>
<feature type="compositionally biased region" description="Basic and acidic residues" evidence="1">
    <location>
        <begin position="43"/>
        <end position="52"/>
    </location>
</feature>
<sequence>MAVADGSGGPERSDLPFGTTPGHGSSLARRGRLREHPGQQLGPREHRVVAGR</sequence>
<name>A0A6J4QAH1_9ACTN</name>
<reference evidence="2" key="1">
    <citation type="submission" date="2020-02" db="EMBL/GenBank/DDBJ databases">
        <authorList>
            <person name="Meier V. D."/>
        </authorList>
    </citation>
    <scope>NUCLEOTIDE SEQUENCE</scope>
    <source>
        <strain evidence="2">AVDCRST_MAG55</strain>
    </source>
</reference>